<evidence type="ECO:0000259" key="2">
    <source>
        <dbReference type="PROSITE" id="PS51186"/>
    </source>
</evidence>
<sequence length="260" mass="27681">MTPDGEHDHMVGDTHVRTATAADELEIRRILDAAMLTFENLEERLAAGDVLVAGDQQGGSTDPGHTPESEDSSARADERILGTLVLAPVPPETDGCRTGAKGANRPDEPTEPVRESTHIAAIAVRRRHRGQGIGRALVAHVLESEPQSQTEPESQSQSQSQSQSESESGSDLERRVTAHFDAAVRPFYESLGFAIEPLEAAQAAESAESVGHDNATGADRFRGIAVATDDESDIDTDSETDTNTNTNTDNDSETDPATGQ</sequence>
<dbReference type="Pfam" id="PF13508">
    <property type="entry name" value="Acetyltransf_7"/>
    <property type="match status" value="1"/>
</dbReference>
<dbReference type="Proteomes" id="UP000011543">
    <property type="component" value="Unassembled WGS sequence"/>
</dbReference>
<dbReference type="Gene3D" id="3.40.630.30">
    <property type="match status" value="1"/>
</dbReference>
<feature type="compositionally biased region" description="Acidic residues" evidence="1">
    <location>
        <begin position="228"/>
        <end position="240"/>
    </location>
</feature>
<feature type="region of interest" description="Disordered" evidence="1">
    <location>
        <begin position="201"/>
        <end position="260"/>
    </location>
</feature>
<comment type="caution">
    <text evidence="3">The sequence shown here is derived from an EMBL/GenBank/DDBJ whole genome shotgun (WGS) entry which is preliminary data.</text>
</comment>
<organism evidence="3 4">
    <name type="scientific">Natrialba magadii (strain ATCC 43099 / DSM 3394 / CCM 3739 / CIP 104546 / IAM 13178 / JCM 8861 / NBRC 102185 / NCIMB 2190 / MS3)</name>
    <name type="common">Natronobacterium magadii</name>
    <dbReference type="NCBI Taxonomy" id="547559"/>
    <lineage>
        <taxon>Archaea</taxon>
        <taxon>Methanobacteriati</taxon>
        <taxon>Methanobacteriota</taxon>
        <taxon>Stenosarchaea group</taxon>
        <taxon>Halobacteria</taxon>
        <taxon>Halobacteriales</taxon>
        <taxon>Natrialbaceae</taxon>
        <taxon>Natrialba</taxon>
    </lineage>
</organism>
<evidence type="ECO:0000313" key="4">
    <source>
        <dbReference type="Proteomes" id="UP000011543"/>
    </source>
</evidence>
<protein>
    <submittedName>
        <fullName evidence="3">N-acetyltransferase GCN5</fullName>
    </submittedName>
</protein>
<dbReference type="CDD" id="cd04301">
    <property type="entry name" value="NAT_SF"/>
    <property type="match status" value="1"/>
</dbReference>
<gene>
    <name evidence="3" type="ORF">C500_10818</name>
</gene>
<dbReference type="GO" id="GO:0016747">
    <property type="term" value="F:acyltransferase activity, transferring groups other than amino-acyl groups"/>
    <property type="evidence" value="ECO:0007669"/>
    <property type="project" value="InterPro"/>
</dbReference>
<feature type="region of interest" description="Disordered" evidence="1">
    <location>
        <begin position="53"/>
        <end position="75"/>
    </location>
</feature>
<feature type="region of interest" description="Disordered" evidence="1">
    <location>
        <begin position="88"/>
        <end position="115"/>
    </location>
</feature>
<name>L9UXX7_NATMM</name>
<accession>L9UXX7</accession>
<proteinExistence type="predicted"/>
<dbReference type="EMBL" id="AOHS01000036">
    <property type="protein sequence ID" value="ELY29551.1"/>
    <property type="molecule type" value="Genomic_DNA"/>
</dbReference>
<evidence type="ECO:0000256" key="1">
    <source>
        <dbReference type="SAM" id="MobiDB-lite"/>
    </source>
</evidence>
<feature type="region of interest" description="Disordered" evidence="1">
    <location>
        <begin position="144"/>
        <end position="177"/>
    </location>
</feature>
<feature type="compositionally biased region" description="Basic and acidic residues" evidence="1">
    <location>
        <begin position="65"/>
        <end position="75"/>
    </location>
</feature>
<evidence type="ECO:0000313" key="3">
    <source>
        <dbReference type="EMBL" id="ELY29551.1"/>
    </source>
</evidence>
<feature type="compositionally biased region" description="Low complexity" evidence="1">
    <location>
        <begin position="144"/>
        <end position="167"/>
    </location>
</feature>
<reference evidence="3 4" key="1">
    <citation type="journal article" date="2014" name="PLoS Genet.">
        <title>Phylogenetically driven sequencing of extremely halophilic archaea reveals strategies for static and dynamic osmo-response.</title>
        <authorList>
            <person name="Becker E.A."/>
            <person name="Seitzer P.M."/>
            <person name="Tritt A."/>
            <person name="Larsen D."/>
            <person name="Krusor M."/>
            <person name="Yao A.I."/>
            <person name="Wu D."/>
            <person name="Madern D."/>
            <person name="Eisen J.A."/>
            <person name="Darling A.E."/>
            <person name="Facciotti M.T."/>
        </authorList>
    </citation>
    <scope>NUCLEOTIDE SEQUENCE [LARGE SCALE GENOMIC DNA]</scope>
    <source>
        <strain evidence="4">ATCC 43099 / DSM 3394 / CCM 3739 / CIP 104546 / IAM 13178 / JCM 8861 / NBRC 102185 / NCIMB 2190 / MS3</strain>
    </source>
</reference>
<keyword evidence="3" id="KW-0808">Transferase</keyword>
<feature type="domain" description="N-acetyltransferase" evidence="2">
    <location>
        <begin position="14"/>
        <end position="215"/>
    </location>
</feature>
<dbReference type="PROSITE" id="PS51186">
    <property type="entry name" value="GNAT"/>
    <property type="match status" value="1"/>
</dbReference>
<dbReference type="InterPro" id="IPR016181">
    <property type="entry name" value="Acyl_CoA_acyltransferase"/>
</dbReference>
<dbReference type="InterPro" id="IPR000182">
    <property type="entry name" value="GNAT_dom"/>
</dbReference>
<dbReference type="AlphaFoldDB" id="L9UXX7"/>
<feature type="compositionally biased region" description="Basic and acidic residues" evidence="1">
    <location>
        <begin position="104"/>
        <end position="115"/>
    </location>
</feature>
<dbReference type="SUPFAM" id="SSF55729">
    <property type="entry name" value="Acyl-CoA N-acyltransferases (Nat)"/>
    <property type="match status" value="1"/>
</dbReference>
<dbReference type="PATRIC" id="fig|547559.17.peg.2142"/>